<organism evidence="1 2">
    <name type="scientific">Tenacibaculum skagerrakense</name>
    <dbReference type="NCBI Taxonomy" id="186571"/>
    <lineage>
        <taxon>Bacteria</taxon>
        <taxon>Pseudomonadati</taxon>
        <taxon>Bacteroidota</taxon>
        <taxon>Flavobacteriia</taxon>
        <taxon>Flavobacteriales</taxon>
        <taxon>Flavobacteriaceae</taxon>
        <taxon>Tenacibaculum</taxon>
    </lineage>
</organism>
<dbReference type="AlphaFoldDB" id="A0A4V2SLT6"/>
<evidence type="ECO:0008006" key="3">
    <source>
        <dbReference type="Google" id="ProtNLM"/>
    </source>
</evidence>
<dbReference type="EMBL" id="SLXM01000005">
    <property type="protein sequence ID" value="TCP24676.1"/>
    <property type="molecule type" value="Genomic_DNA"/>
</dbReference>
<dbReference type="OrthoDB" id="979487at2"/>
<sequence>MSIDFLISVLQSIENPKKINRNKAAIIVLEQPELFKHLVDLTFRVDDKLSIKAAWILEWICTHYSIDYILPYLTTFTNGLPNLYLDGAVRTSAKICEHLAHAYSNKEDNKTKQFLIDNHINQIIEVGFDWLLTDKKIAVKAYTMTSLFLFGKYRDWVHTELEHIIRTKVIHEGKGCTARGKKVLELLEKHRLS</sequence>
<dbReference type="RefSeq" id="WP_132794735.1">
    <property type="nucleotide sequence ID" value="NZ_SLXM01000005.1"/>
</dbReference>
<evidence type="ECO:0000313" key="2">
    <source>
        <dbReference type="Proteomes" id="UP000294564"/>
    </source>
</evidence>
<dbReference type="Proteomes" id="UP000294564">
    <property type="component" value="Unassembled WGS sequence"/>
</dbReference>
<keyword evidence="2" id="KW-1185">Reference proteome</keyword>
<evidence type="ECO:0000313" key="1">
    <source>
        <dbReference type="EMBL" id="TCP24676.1"/>
    </source>
</evidence>
<gene>
    <name evidence="1" type="ORF">EV195_105107</name>
</gene>
<comment type="caution">
    <text evidence="1">The sequence shown here is derived from an EMBL/GenBank/DDBJ whole genome shotgun (WGS) entry which is preliminary data.</text>
</comment>
<proteinExistence type="predicted"/>
<reference evidence="1 2" key="1">
    <citation type="submission" date="2019-03" db="EMBL/GenBank/DDBJ databases">
        <title>Genomic Encyclopedia of Type Strains, Phase IV (KMG-IV): sequencing the most valuable type-strain genomes for metagenomic binning, comparative biology and taxonomic classification.</title>
        <authorList>
            <person name="Goeker M."/>
        </authorList>
    </citation>
    <scope>NUCLEOTIDE SEQUENCE [LARGE SCALE GENOMIC DNA]</scope>
    <source>
        <strain evidence="1 2">DSM 14836</strain>
    </source>
</reference>
<protein>
    <recommendedName>
        <fullName evidence="3">Adenylosuccinate lyase</fullName>
    </recommendedName>
</protein>
<name>A0A4V2SLT6_9FLAO</name>
<accession>A0A4V2SLT6</accession>